<proteinExistence type="predicted"/>
<reference evidence="2" key="1">
    <citation type="submission" date="2023-07" db="EMBL/GenBank/DDBJ databases">
        <title>Chromosome-level genome assembly of Artemia franciscana.</title>
        <authorList>
            <person name="Jo E."/>
        </authorList>
    </citation>
    <scope>NUCLEOTIDE SEQUENCE</scope>
    <source>
        <tissue evidence="2">Whole body</tissue>
    </source>
</reference>
<dbReference type="CDD" id="cd14809">
    <property type="entry name" value="bZIP_AUREO-like"/>
    <property type="match status" value="1"/>
</dbReference>
<protein>
    <recommendedName>
        <fullName evidence="4">BZIP domain-containing protein</fullName>
    </recommendedName>
</protein>
<organism evidence="2 3">
    <name type="scientific">Artemia franciscana</name>
    <name type="common">Brine shrimp</name>
    <name type="synonym">Artemia sanfranciscana</name>
    <dbReference type="NCBI Taxonomy" id="6661"/>
    <lineage>
        <taxon>Eukaryota</taxon>
        <taxon>Metazoa</taxon>
        <taxon>Ecdysozoa</taxon>
        <taxon>Arthropoda</taxon>
        <taxon>Crustacea</taxon>
        <taxon>Branchiopoda</taxon>
        <taxon>Anostraca</taxon>
        <taxon>Artemiidae</taxon>
        <taxon>Artemia</taxon>
    </lineage>
</organism>
<feature type="region of interest" description="Disordered" evidence="1">
    <location>
        <begin position="273"/>
        <end position="390"/>
    </location>
</feature>
<feature type="compositionally biased region" description="Polar residues" evidence="1">
    <location>
        <begin position="359"/>
        <end position="390"/>
    </location>
</feature>
<accession>A0AA88HLK2</accession>
<comment type="caution">
    <text evidence="2">The sequence shown here is derived from an EMBL/GenBank/DDBJ whole genome shotgun (WGS) entry which is preliminary data.</text>
</comment>
<keyword evidence="3" id="KW-1185">Reference proteome</keyword>
<dbReference type="PANTHER" id="PTHR21552:SF2">
    <property type="entry name" value="CREB3 REGULATORY FACTOR"/>
    <property type="match status" value="1"/>
</dbReference>
<evidence type="ECO:0000313" key="2">
    <source>
        <dbReference type="EMBL" id="KAK2712534.1"/>
    </source>
</evidence>
<dbReference type="InterPro" id="IPR039165">
    <property type="entry name" value="CREBRF"/>
</dbReference>
<feature type="region of interest" description="Disordered" evidence="1">
    <location>
        <begin position="433"/>
        <end position="475"/>
    </location>
</feature>
<evidence type="ECO:0000313" key="3">
    <source>
        <dbReference type="Proteomes" id="UP001187531"/>
    </source>
</evidence>
<feature type="compositionally biased region" description="Low complexity" evidence="1">
    <location>
        <begin position="308"/>
        <end position="330"/>
    </location>
</feature>
<dbReference type="Proteomes" id="UP001187531">
    <property type="component" value="Unassembled WGS sequence"/>
</dbReference>
<dbReference type="GO" id="GO:0005634">
    <property type="term" value="C:nucleus"/>
    <property type="evidence" value="ECO:0007669"/>
    <property type="project" value="TreeGrafter"/>
</dbReference>
<evidence type="ECO:0000256" key="1">
    <source>
        <dbReference type="SAM" id="MobiDB-lite"/>
    </source>
</evidence>
<dbReference type="GO" id="GO:0000977">
    <property type="term" value="F:RNA polymerase II transcription regulatory region sequence-specific DNA binding"/>
    <property type="evidence" value="ECO:0007669"/>
    <property type="project" value="TreeGrafter"/>
</dbReference>
<dbReference type="GO" id="GO:0000981">
    <property type="term" value="F:DNA-binding transcription factor activity, RNA polymerase II-specific"/>
    <property type="evidence" value="ECO:0007669"/>
    <property type="project" value="TreeGrafter"/>
</dbReference>
<name>A0AA88HLK2_ARTSF</name>
<dbReference type="GO" id="GO:0006986">
    <property type="term" value="P:response to unfolded protein"/>
    <property type="evidence" value="ECO:0007669"/>
    <property type="project" value="InterPro"/>
</dbReference>
<evidence type="ECO:0008006" key="4">
    <source>
        <dbReference type="Google" id="ProtNLM"/>
    </source>
</evidence>
<dbReference type="PANTHER" id="PTHR21552">
    <property type="entry name" value="ADULT RETINA PROTEIN"/>
    <property type="match status" value="1"/>
</dbReference>
<dbReference type="AlphaFoldDB" id="A0AA88HLK2"/>
<feature type="region of interest" description="Disordered" evidence="1">
    <location>
        <begin position="525"/>
        <end position="544"/>
    </location>
</feature>
<feature type="region of interest" description="Disordered" evidence="1">
    <location>
        <begin position="215"/>
        <end position="256"/>
    </location>
</feature>
<gene>
    <name evidence="2" type="ORF">QYM36_011280</name>
</gene>
<sequence>MTLPSFGMAGFDPIFDLTELLSNDENLQSLNPDALVKQESFIDENMPFDATINGIPINNRRTMDYEDSSNYANLPSYITQDPNLMWSNINRPVKIEDLDQNMKIFPIEEDDSVQMTDNQNYLPEPTLSSLNNAALSDFNLEEFLVPMDLPNLERIDAGDSESYNADALRNAEELIAAELRNQDKVQDVPLLLEKSKMPELATIDQRGYDLQRDYQDFDQLPDNPRPRHGSIGSLQQALQRHSINSPSRHGQSPLNSTMNFSARELLNRKRTLETNSTQETLLSSSPKFSLLNPPTSVMPFRRSPGHEPSALSPLGLPPASTSRNQSSSSRYRQRANTLHGFVSHRSSTHSPSPGPSRTGRISSPGPSKMTQHQGIPINPGSSSQSRLCSSAPTHTGLDIFWQRREPRQHLLSTSSIAGDYNSISSLSGSVLSPTSIDASHDEGFDSEDDSEHENYDDVETESDCDSEAEGRKSTTGKKERYFWQYNVQSKGPKGRKVVMQTDIGDPHFLDSVKDPVFDIQVEGVKHSGKARRGDGNDLTPSPRKLASIGKELDKLNRLITDMIPVSELPAAARSDTRKEKNKLASRVCRLKKKAQHEANKLKLYGLQEEHKKMMNIIGQVKQLILAKHEAMITGTCSEADFREATVRIDALVKHGIKHKVAGHTADYVNRVIDRVYSGDPTGAINDI</sequence>
<feature type="compositionally biased region" description="Acidic residues" evidence="1">
    <location>
        <begin position="444"/>
        <end position="467"/>
    </location>
</feature>
<dbReference type="EMBL" id="JAVRJZ010000015">
    <property type="protein sequence ID" value="KAK2712534.1"/>
    <property type="molecule type" value="Genomic_DNA"/>
</dbReference>
<feature type="compositionally biased region" description="Polar residues" evidence="1">
    <location>
        <begin position="273"/>
        <end position="295"/>
    </location>
</feature>
<feature type="compositionally biased region" description="Polar residues" evidence="1">
    <location>
        <begin position="232"/>
        <end position="256"/>
    </location>
</feature>